<organism evidence="2 3">
    <name type="scientific">Corynebacterium variabile</name>
    <dbReference type="NCBI Taxonomy" id="1727"/>
    <lineage>
        <taxon>Bacteria</taxon>
        <taxon>Bacillati</taxon>
        <taxon>Actinomycetota</taxon>
        <taxon>Actinomycetes</taxon>
        <taxon>Mycobacteriales</taxon>
        <taxon>Corynebacteriaceae</taxon>
        <taxon>Corynebacterium</taxon>
    </lineage>
</organism>
<dbReference type="EMBL" id="FAUH01000020">
    <property type="protein sequence ID" value="CUU67280.1"/>
    <property type="molecule type" value="Genomic_DNA"/>
</dbReference>
<accession>A0A0X2NRA1</accession>
<reference evidence="3" key="1">
    <citation type="submission" date="2015-11" db="EMBL/GenBank/DDBJ databases">
        <authorList>
            <person name="Dugat-Bony E."/>
        </authorList>
    </citation>
    <scope>NUCLEOTIDE SEQUENCE [LARGE SCALE GENOMIC DNA]</scope>
    <source>
        <strain evidence="3">Mu292</strain>
    </source>
</reference>
<name>A0A0X2NRA1_9CORY</name>
<sequence length="45" mass="4578">MKVSNLYLPTTGSMSHPTATSAPASACAPNLVADTICRTVELGLS</sequence>
<feature type="compositionally biased region" description="Polar residues" evidence="1">
    <location>
        <begin position="7"/>
        <end position="16"/>
    </location>
</feature>
<evidence type="ECO:0000313" key="2">
    <source>
        <dbReference type="EMBL" id="CUU67280.1"/>
    </source>
</evidence>
<evidence type="ECO:0000313" key="3">
    <source>
        <dbReference type="Proteomes" id="UP000182498"/>
    </source>
</evidence>
<dbReference type="AlphaFoldDB" id="A0A0X2NRA1"/>
<evidence type="ECO:0000256" key="1">
    <source>
        <dbReference type="SAM" id="MobiDB-lite"/>
    </source>
</evidence>
<keyword evidence="3" id="KW-1185">Reference proteome</keyword>
<feature type="non-terminal residue" evidence="2">
    <location>
        <position position="45"/>
    </location>
</feature>
<protein>
    <submittedName>
        <fullName evidence="2">Uncharacterized protein</fullName>
    </submittedName>
</protein>
<gene>
    <name evidence="2" type="ORF">CVAR292_02641</name>
</gene>
<dbReference type="Proteomes" id="UP000182498">
    <property type="component" value="Unassembled WGS sequence"/>
</dbReference>
<proteinExistence type="predicted"/>
<feature type="region of interest" description="Disordered" evidence="1">
    <location>
        <begin position="1"/>
        <end position="23"/>
    </location>
</feature>